<reference evidence="1 2" key="1">
    <citation type="submission" date="2016-10" db="EMBL/GenBank/DDBJ databases">
        <authorList>
            <person name="Varghese N."/>
            <person name="Submissions S."/>
        </authorList>
    </citation>
    <scope>NUCLEOTIDE SEQUENCE [LARGE SCALE GENOMIC DNA]</scope>
    <source>
        <strain evidence="1 2">DSM 1361</strain>
    </source>
</reference>
<evidence type="ECO:0000313" key="2">
    <source>
        <dbReference type="Proteomes" id="UP000243745"/>
    </source>
</evidence>
<accession>A0A662ZHV9</accession>
<keyword evidence="2" id="KW-1185">Reference proteome</keyword>
<dbReference type="EMBL" id="FOXF01000021">
    <property type="protein sequence ID" value="SFP41346.1"/>
    <property type="molecule type" value="Genomic_DNA"/>
</dbReference>
<protein>
    <submittedName>
        <fullName evidence="1">Uncharacterized protein</fullName>
    </submittedName>
</protein>
<name>A0A662ZHV9_9GAMM</name>
<dbReference type="Proteomes" id="UP000243745">
    <property type="component" value="Unassembled WGS sequence"/>
</dbReference>
<gene>
    <name evidence="1" type="ORF">SAMN02910344_01325</name>
</gene>
<dbReference type="AlphaFoldDB" id="A0A662ZHV9"/>
<organism evidence="1 2">
    <name type="scientific">Ruminobacter amylophilus</name>
    <dbReference type="NCBI Taxonomy" id="867"/>
    <lineage>
        <taxon>Bacteria</taxon>
        <taxon>Pseudomonadati</taxon>
        <taxon>Pseudomonadota</taxon>
        <taxon>Gammaproteobacteria</taxon>
        <taxon>Aeromonadales</taxon>
        <taxon>Succinivibrionaceae</taxon>
        <taxon>Ruminobacter</taxon>
    </lineage>
</organism>
<evidence type="ECO:0000313" key="1">
    <source>
        <dbReference type="EMBL" id="SFP41346.1"/>
    </source>
</evidence>
<dbReference type="RefSeq" id="WP_093142194.1">
    <property type="nucleotide sequence ID" value="NZ_FOXF01000021.1"/>
</dbReference>
<sequence length="240" mass="26907">MKQSPNTSVGYFKEPLTAAFVLTKHSEKLLFLTVVFACLCSACSVSSSTNNIRVQNGGTYPKGISERIKVNVYENGNLVDSFTGEKNIRLFVNKTSTLYFELEGIDEEAKQCIYTKKDAVTDNIYHTDDYEPDPVTSGFIQKCNGFCAIMELGTTVSTTNSTMIIPKVLLSPSDTTTMGLWHYNYPNFMQYYPAVKDTEECRMWLESLDSQNSSLKIMSSNDALFKDKESEEEPVGNSDK</sequence>
<proteinExistence type="predicted"/>